<dbReference type="SUPFAM" id="SSF51161">
    <property type="entry name" value="Trimeric LpxA-like enzymes"/>
    <property type="match status" value="1"/>
</dbReference>
<dbReference type="EMBL" id="PVTO01000002">
    <property type="protein sequence ID" value="PRY83935.1"/>
    <property type="molecule type" value="Genomic_DNA"/>
</dbReference>
<dbReference type="Proteomes" id="UP000238205">
    <property type="component" value="Unassembled WGS sequence"/>
</dbReference>
<comment type="caution">
    <text evidence="4">The sequence shown here is derived from an EMBL/GenBank/DDBJ whole genome shotgun (WGS) entry which is preliminary data.</text>
</comment>
<evidence type="ECO:0000256" key="2">
    <source>
        <dbReference type="ARBA" id="ARBA00022679"/>
    </source>
</evidence>
<comment type="similarity">
    <text evidence="1">Belongs to the transferase hexapeptide repeat family.</text>
</comment>
<accession>A0A2T0WB46</accession>
<dbReference type="GO" id="GO:0005829">
    <property type="term" value="C:cytosol"/>
    <property type="evidence" value="ECO:0007669"/>
    <property type="project" value="TreeGrafter"/>
</dbReference>
<dbReference type="PANTHER" id="PTHR23416">
    <property type="entry name" value="SIALIC ACID SYNTHASE-RELATED"/>
    <property type="match status" value="1"/>
</dbReference>
<dbReference type="AlphaFoldDB" id="A0A2T0WB46"/>
<dbReference type="Pfam" id="PF14602">
    <property type="entry name" value="Hexapep_2"/>
    <property type="match status" value="1"/>
</dbReference>
<dbReference type="FunFam" id="2.160.10.10:FF:000008">
    <property type="entry name" value="Maltose O-acetyltransferase"/>
    <property type="match status" value="1"/>
</dbReference>
<keyword evidence="5" id="KW-1185">Reference proteome</keyword>
<dbReference type="InterPro" id="IPR024688">
    <property type="entry name" value="Mac_dom"/>
</dbReference>
<protein>
    <submittedName>
        <fullName evidence="4">Maltose O-acetyltransferase</fullName>
    </submittedName>
</protein>
<reference evidence="4 5" key="1">
    <citation type="submission" date="2018-03" db="EMBL/GenBank/DDBJ databases">
        <title>Genomic Encyclopedia of Archaeal and Bacterial Type Strains, Phase II (KMG-II): from individual species to whole genera.</title>
        <authorList>
            <person name="Goeker M."/>
        </authorList>
    </citation>
    <scope>NUCLEOTIDE SEQUENCE [LARGE SCALE GENOMIC DNA]</scope>
    <source>
        <strain evidence="4 5">DSM 13175</strain>
    </source>
</reference>
<gene>
    <name evidence="4" type="ORF">CLV38_102122</name>
</gene>
<dbReference type="GO" id="GO:0016407">
    <property type="term" value="F:acetyltransferase activity"/>
    <property type="evidence" value="ECO:0007669"/>
    <property type="project" value="InterPro"/>
</dbReference>
<evidence type="ECO:0000313" key="5">
    <source>
        <dbReference type="Proteomes" id="UP000238205"/>
    </source>
</evidence>
<dbReference type="Gene3D" id="2.160.10.10">
    <property type="entry name" value="Hexapeptide repeat proteins"/>
    <property type="match status" value="1"/>
</dbReference>
<keyword evidence="2 4" id="KW-0808">Transferase</keyword>
<dbReference type="InterPro" id="IPR001451">
    <property type="entry name" value="Hexapep"/>
</dbReference>
<evidence type="ECO:0000256" key="1">
    <source>
        <dbReference type="ARBA" id="ARBA00007274"/>
    </source>
</evidence>
<dbReference type="InterPro" id="IPR051159">
    <property type="entry name" value="Hexapeptide_acetyltransf"/>
</dbReference>
<dbReference type="OrthoDB" id="9812571at2"/>
<evidence type="ECO:0000313" key="4">
    <source>
        <dbReference type="EMBL" id="PRY83935.1"/>
    </source>
</evidence>
<dbReference type="RefSeq" id="WP_106190622.1">
    <property type="nucleotide sequence ID" value="NZ_PVTO01000002.1"/>
</dbReference>
<name>A0A2T0WB46_9LACT</name>
<dbReference type="CDD" id="cd03357">
    <property type="entry name" value="LbH_MAT_GAT"/>
    <property type="match status" value="1"/>
</dbReference>
<proteinExistence type="inferred from homology"/>
<dbReference type="Pfam" id="PF12464">
    <property type="entry name" value="Mac"/>
    <property type="match status" value="1"/>
</dbReference>
<feature type="domain" description="Maltose/galactoside acetyltransferase" evidence="3">
    <location>
        <begin position="5"/>
        <end position="57"/>
    </location>
</feature>
<dbReference type="GO" id="GO:0008374">
    <property type="term" value="F:O-acyltransferase activity"/>
    <property type="evidence" value="ECO:0007669"/>
    <property type="project" value="TreeGrafter"/>
</dbReference>
<evidence type="ECO:0000259" key="3">
    <source>
        <dbReference type="SMART" id="SM01266"/>
    </source>
</evidence>
<organism evidence="4 5">
    <name type="scientific">Alkalibacterium olivapovliticus</name>
    <dbReference type="NCBI Taxonomy" id="99907"/>
    <lineage>
        <taxon>Bacteria</taxon>
        <taxon>Bacillati</taxon>
        <taxon>Bacillota</taxon>
        <taxon>Bacilli</taxon>
        <taxon>Lactobacillales</taxon>
        <taxon>Carnobacteriaceae</taxon>
        <taxon>Alkalibacterium</taxon>
    </lineage>
</organism>
<sequence>MISNKNKMIAGELYDPIDPQLLEERKRGHDTAERFNRADSDDERKGIIKTLFGSTGQNITVEPALRVDYGYNIHVGENFYANFNCVFLDVCPITIGDNAMLGPGVSIVTAEHPLPSEERNSGMEFGRAITIGDNCWVGTHATIVGGVTLGNNCVVAAGAVVTESFSDNVVIGGVPARIIKRIE</sequence>
<dbReference type="PANTHER" id="PTHR23416:SF23">
    <property type="entry name" value="ACETYLTRANSFERASE C18B11.09C-RELATED"/>
    <property type="match status" value="1"/>
</dbReference>
<dbReference type="SMART" id="SM01266">
    <property type="entry name" value="Mac"/>
    <property type="match status" value="1"/>
</dbReference>
<dbReference type="InterPro" id="IPR011004">
    <property type="entry name" value="Trimer_LpxA-like_sf"/>
</dbReference>